<dbReference type="EMBL" id="CAJHNH020002438">
    <property type="protein sequence ID" value="CAG5126706.1"/>
    <property type="molecule type" value="Genomic_DNA"/>
</dbReference>
<feature type="non-terminal residue" evidence="2">
    <location>
        <position position="124"/>
    </location>
</feature>
<dbReference type="GO" id="GO:0033557">
    <property type="term" value="C:Slx1-Slx4 complex"/>
    <property type="evidence" value="ECO:0007669"/>
    <property type="project" value="TreeGrafter"/>
</dbReference>
<accession>A0A8S3ZHU3</accession>
<dbReference type="PANTHER" id="PTHR20208">
    <property type="entry name" value="STRUCTURE-SPECIFIC ENDONUCLEASE SUBUNIT SLX1"/>
    <property type="match status" value="1"/>
</dbReference>
<gene>
    <name evidence="2" type="ORF">CUNI_LOCUS12264</name>
</gene>
<keyword evidence="3" id="KW-1185">Reference proteome</keyword>
<proteinExistence type="predicted"/>
<name>A0A8S3ZHU3_9EUPU</name>
<feature type="non-terminal residue" evidence="2">
    <location>
        <position position="1"/>
    </location>
</feature>
<evidence type="ECO:0000313" key="3">
    <source>
        <dbReference type="Proteomes" id="UP000678393"/>
    </source>
</evidence>
<protein>
    <submittedName>
        <fullName evidence="2">Uncharacterized protein</fullName>
    </submittedName>
</protein>
<comment type="caution">
    <text evidence="2">The sequence shown here is derived from an EMBL/GenBank/DDBJ whole genome shotgun (WGS) entry which is preliminary data.</text>
</comment>
<sequence length="124" mass="14218">FEWAWQNPDKSRRLRDVPAKSRKESVFQYRWRVVCHMLRTAPWSGLSLTVRWLKQDFRQDFPSGLEPPLHMPVVFGPVVRKKLKTGSSKQKKTNSSASSQSGTVTSLQSVAITSPRKNYSADLQ</sequence>
<reference evidence="2" key="1">
    <citation type="submission" date="2021-04" db="EMBL/GenBank/DDBJ databases">
        <authorList>
            <consortium name="Molecular Ecology Group"/>
        </authorList>
    </citation>
    <scope>NUCLEOTIDE SEQUENCE</scope>
</reference>
<organism evidence="2 3">
    <name type="scientific">Candidula unifasciata</name>
    <dbReference type="NCBI Taxonomy" id="100452"/>
    <lineage>
        <taxon>Eukaryota</taxon>
        <taxon>Metazoa</taxon>
        <taxon>Spiralia</taxon>
        <taxon>Lophotrochozoa</taxon>
        <taxon>Mollusca</taxon>
        <taxon>Gastropoda</taxon>
        <taxon>Heterobranchia</taxon>
        <taxon>Euthyneura</taxon>
        <taxon>Panpulmonata</taxon>
        <taxon>Eupulmonata</taxon>
        <taxon>Stylommatophora</taxon>
        <taxon>Helicina</taxon>
        <taxon>Helicoidea</taxon>
        <taxon>Geomitridae</taxon>
        <taxon>Candidula</taxon>
    </lineage>
</organism>
<dbReference type="GO" id="GO:0008821">
    <property type="term" value="F:crossover junction DNA endonuclease activity"/>
    <property type="evidence" value="ECO:0007669"/>
    <property type="project" value="TreeGrafter"/>
</dbReference>
<dbReference type="AlphaFoldDB" id="A0A8S3ZHU3"/>
<feature type="compositionally biased region" description="Low complexity" evidence="1">
    <location>
        <begin position="93"/>
        <end position="106"/>
    </location>
</feature>
<dbReference type="PANTHER" id="PTHR20208:SF10">
    <property type="entry name" value="STRUCTURE-SPECIFIC ENDONUCLEASE SUBUNIT SLX1"/>
    <property type="match status" value="1"/>
</dbReference>
<dbReference type="GO" id="GO:0000724">
    <property type="term" value="P:double-strand break repair via homologous recombination"/>
    <property type="evidence" value="ECO:0007669"/>
    <property type="project" value="TreeGrafter"/>
</dbReference>
<dbReference type="OrthoDB" id="24645at2759"/>
<dbReference type="Proteomes" id="UP000678393">
    <property type="component" value="Unassembled WGS sequence"/>
</dbReference>
<evidence type="ECO:0000256" key="1">
    <source>
        <dbReference type="SAM" id="MobiDB-lite"/>
    </source>
</evidence>
<dbReference type="InterPro" id="IPR050381">
    <property type="entry name" value="SLX1_endonuclease"/>
</dbReference>
<evidence type="ECO:0000313" key="2">
    <source>
        <dbReference type="EMBL" id="CAG5126706.1"/>
    </source>
</evidence>
<dbReference type="GO" id="GO:0017108">
    <property type="term" value="F:5'-flap endonuclease activity"/>
    <property type="evidence" value="ECO:0007669"/>
    <property type="project" value="TreeGrafter"/>
</dbReference>
<feature type="region of interest" description="Disordered" evidence="1">
    <location>
        <begin position="84"/>
        <end position="109"/>
    </location>
</feature>